<protein>
    <recommendedName>
        <fullName evidence="1">Glycosyl transferase family 1 domain-containing protein</fullName>
    </recommendedName>
</protein>
<dbReference type="InterPro" id="IPR001296">
    <property type="entry name" value="Glyco_trans_1"/>
</dbReference>
<proteinExistence type="predicted"/>
<organism evidence="2 3">
    <name type="scientific">Sessilibacter corallicola</name>
    <dbReference type="NCBI Taxonomy" id="2904075"/>
    <lineage>
        <taxon>Bacteria</taxon>
        <taxon>Pseudomonadati</taxon>
        <taxon>Pseudomonadota</taxon>
        <taxon>Gammaproteobacteria</taxon>
        <taxon>Cellvibrionales</taxon>
        <taxon>Cellvibrionaceae</taxon>
        <taxon>Sessilibacter</taxon>
    </lineage>
</organism>
<dbReference type="PANTHER" id="PTHR12526">
    <property type="entry name" value="GLYCOSYLTRANSFERASE"/>
    <property type="match status" value="1"/>
</dbReference>
<accession>A0ABQ0AB71</accession>
<evidence type="ECO:0000313" key="2">
    <source>
        <dbReference type="EMBL" id="GAA6168899.1"/>
    </source>
</evidence>
<name>A0ABQ0AB71_9GAMM</name>
<dbReference type="Pfam" id="PF00534">
    <property type="entry name" value="Glycos_transf_1"/>
    <property type="match status" value="1"/>
</dbReference>
<evidence type="ECO:0000313" key="3">
    <source>
        <dbReference type="Proteomes" id="UP001465153"/>
    </source>
</evidence>
<dbReference type="Proteomes" id="UP001465153">
    <property type="component" value="Unassembled WGS sequence"/>
</dbReference>
<dbReference type="SUPFAM" id="SSF53756">
    <property type="entry name" value="UDP-Glycosyltransferase/glycogen phosphorylase"/>
    <property type="match status" value="1"/>
</dbReference>
<evidence type="ECO:0000259" key="1">
    <source>
        <dbReference type="Pfam" id="PF00534"/>
    </source>
</evidence>
<keyword evidence="3" id="KW-1185">Reference proteome</keyword>
<dbReference type="EMBL" id="BAABWN010000009">
    <property type="protein sequence ID" value="GAA6168899.1"/>
    <property type="molecule type" value="Genomic_DNA"/>
</dbReference>
<dbReference type="PANTHER" id="PTHR12526:SF630">
    <property type="entry name" value="GLYCOSYLTRANSFERASE"/>
    <property type="match status" value="1"/>
</dbReference>
<comment type="caution">
    <text evidence="2">The sequence shown here is derived from an EMBL/GenBank/DDBJ whole genome shotgun (WGS) entry which is preliminary data.</text>
</comment>
<sequence length="457" mass="52341">MSFNHRQCDLNVLVIAEAANPEWTSVPLLGWLHTQALSKKCNVHLVTQIRNKKDIESEGWEIEKDFTAIDTEFIAAFIHKLSKLLRGNSGLAWTINTALESLSYPFFEYLVWKQFKQQLKSGKYDVVHRITPVSPTAPSYLAKKLHSINVPFVVGPMNGGVPWPKQFREVRHKEREWLSYVRDFYKLLPGYLSLRKHSDCLLAGSLATKNQIPDQFQDKVLYIPENAIDLNRFSVNHTHKTNNIIKAAFVGRLVPYKGPDIALRAIAPFLKSGSMEFDIFGDGPMREELSQLIKQLGVESSVKMHGFVENKKLQQKLQDSDLFLFPSLREFGGAAVMEAMALGLVPVVVDYAGPSEYVTEMSGYKIPLAPREELIRAFQEKLYYIKNNIRELERKRSMGKKRITEHYSWERKTDQILEVYDWVLGRSSKPQFYTPPLDNLDVDKIPIAAPLEEIQTA</sequence>
<gene>
    <name evidence="2" type="ORF">NBRC116591_27100</name>
</gene>
<dbReference type="Gene3D" id="3.40.50.2000">
    <property type="entry name" value="Glycogen Phosphorylase B"/>
    <property type="match status" value="2"/>
</dbReference>
<dbReference type="CDD" id="cd03801">
    <property type="entry name" value="GT4_PimA-like"/>
    <property type="match status" value="1"/>
</dbReference>
<feature type="domain" description="Glycosyl transferase family 1" evidence="1">
    <location>
        <begin position="246"/>
        <end position="366"/>
    </location>
</feature>
<reference evidence="2 3" key="1">
    <citation type="submission" date="2024-04" db="EMBL/GenBank/DDBJ databases">
        <title>Draft genome sequence of Sessilibacter corallicola NBRC 116591.</title>
        <authorList>
            <person name="Miyakawa T."/>
            <person name="Kusuya Y."/>
            <person name="Miura T."/>
        </authorList>
    </citation>
    <scope>NUCLEOTIDE SEQUENCE [LARGE SCALE GENOMIC DNA]</scope>
    <source>
        <strain evidence="2 3">KU-00831-HH</strain>
    </source>
</reference>